<dbReference type="Proteomes" id="UP000273143">
    <property type="component" value="Chromosome"/>
</dbReference>
<accession>A0A3Q9JIW6</accession>
<name>A0A3Q9JIW6_9GAMM</name>
<reference evidence="2" key="1">
    <citation type="submission" date="2018-06" db="EMBL/GenBank/DDBJ databases">
        <title>Complete genome of Pseudomonas insecticola strain QZS01.</title>
        <authorList>
            <person name="Wang J."/>
            <person name="Su Q."/>
        </authorList>
    </citation>
    <scope>NUCLEOTIDE SEQUENCE [LARGE SCALE GENOMIC DNA]</scope>
    <source>
        <strain evidence="2">QZS01</strain>
    </source>
</reference>
<dbReference type="KEGG" id="emo:DM558_07685"/>
<protein>
    <recommendedName>
        <fullName evidence="3">Recombination protein NinB</fullName>
    </recommendedName>
</protein>
<dbReference type="InterPro" id="IPR008711">
    <property type="entry name" value="Recombinase_NinB"/>
</dbReference>
<dbReference type="SUPFAM" id="SSF103370">
    <property type="entry name" value="NinB"/>
    <property type="match status" value="1"/>
</dbReference>
<dbReference type="EMBL" id="CP029822">
    <property type="protein sequence ID" value="AZS50666.1"/>
    <property type="molecule type" value="Genomic_DNA"/>
</dbReference>
<evidence type="ECO:0000313" key="1">
    <source>
        <dbReference type="EMBL" id="AZS50666.1"/>
    </source>
</evidence>
<dbReference type="Pfam" id="PF05772">
    <property type="entry name" value="NinB"/>
    <property type="match status" value="1"/>
</dbReference>
<keyword evidence="2" id="KW-1185">Reference proteome</keyword>
<dbReference type="AlphaFoldDB" id="A0A3Q9JIW6"/>
<dbReference type="Gene3D" id="1.10.3790.10">
    <property type="entry name" value="NinB"/>
    <property type="match status" value="1"/>
</dbReference>
<proteinExistence type="predicted"/>
<organism evidence="1 2">
    <name type="scientific">Entomomonas moraniae</name>
    <dbReference type="NCBI Taxonomy" id="2213226"/>
    <lineage>
        <taxon>Bacteria</taxon>
        <taxon>Pseudomonadati</taxon>
        <taxon>Pseudomonadota</taxon>
        <taxon>Gammaproteobacteria</taxon>
        <taxon>Pseudomonadales</taxon>
        <taxon>Pseudomonadaceae</taxon>
        <taxon>Entomomonas</taxon>
    </lineage>
</organism>
<evidence type="ECO:0008006" key="3">
    <source>
        <dbReference type="Google" id="ProtNLM"/>
    </source>
</evidence>
<dbReference type="InterPro" id="IPR036619">
    <property type="entry name" value="NinB_sf"/>
</dbReference>
<sequence length="151" mass="17236">MANNKKHYIIDSLDKTKNVFKLAYLFATQLATNEAVEVIVRPAKAKRTLEQNSKMWAMLTDLSNQKQWVVNGVLQKITPTDWKDLLTASLHQEMRVAEGISGGIVLLGRRTSRMTVKEMSDLIELMHSFGAENGIKWSAREYDFIYWSEAA</sequence>
<evidence type="ECO:0000313" key="2">
    <source>
        <dbReference type="Proteomes" id="UP000273143"/>
    </source>
</evidence>
<dbReference type="RefSeq" id="WP_127163191.1">
    <property type="nucleotide sequence ID" value="NZ_CP029822.1"/>
</dbReference>
<gene>
    <name evidence="1" type="ORF">DM558_07685</name>
</gene>